<gene>
    <name evidence="1" type="ORF">K503DRAFT_787980</name>
</gene>
<dbReference type="OrthoDB" id="2652344at2759"/>
<dbReference type="InParanoid" id="A0A1B7MF57"/>
<dbReference type="Proteomes" id="UP000092154">
    <property type="component" value="Unassembled WGS sequence"/>
</dbReference>
<proteinExistence type="predicted"/>
<accession>A0A1B7MF57</accession>
<dbReference type="InterPro" id="IPR011011">
    <property type="entry name" value="Znf_FYVE_PHD"/>
</dbReference>
<reference evidence="1 2" key="1">
    <citation type="submission" date="2016-06" db="EMBL/GenBank/DDBJ databases">
        <title>Comparative genomics of the ectomycorrhizal sister species Rhizopogon vinicolor and Rhizopogon vesiculosus (Basidiomycota: Boletales) reveals a divergence of the mating type B locus.</title>
        <authorList>
            <consortium name="DOE Joint Genome Institute"/>
            <person name="Mujic A.B."/>
            <person name="Kuo A."/>
            <person name="Tritt A."/>
            <person name="Lipzen A."/>
            <person name="Chen C."/>
            <person name="Johnson J."/>
            <person name="Sharma A."/>
            <person name="Barry K."/>
            <person name="Grigoriev I.V."/>
            <person name="Spatafora J.W."/>
        </authorList>
    </citation>
    <scope>NUCLEOTIDE SEQUENCE [LARGE SCALE GENOMIC DNA]</scope>
    <source>
        <strain evidence="1 2">AM-OR11-026</strain>
    </source>
</reference>
<dbReference type="STRING" id="1314800.A0A1B7MF57"/>
<evidence type="ECO:0000313" key="1">
    <source>
        <dbReference type="EMBL" id="OAX31218.1"/>
    </source>
</evidence>
<dbReference type="EMBL" id="KV449517">
    <property type="protein sequence ID" value="OAX31218.1"/>
    <property type="molecule type" value="Genomic_DNA"/>
</dbReference>
<dbReference type="SUPFAM" id="SSF57903">
    <property type="entry name" value="FYVE/PHD zinc finger"/>
    <property type="match status" value="1"/>
</dbReference>
<protein>
    <submittedName>
        <fullName evidence="1">Uncharacterized protein</fullName>
    </submittedName>
</protein>
<organism evidence="1 2">
    <name type="scientific">Rhizopogon vinicolor AM-OR11-026</name>
    <dbReference type="NCBI Taxonomy" id="1314800"/>
    <lineage>
        <taxon>Eukaryota</taxon>
        <taxon>Fungi</taxon>
        <taxon>Dikarya</taxon>
        <taxon>Basidiomycota</taxon>
        <taxon>Agaricomycotina</taxon>
        <taxon>Agaricomycetes</taxon>
        <taxon>Agaricomycetidae</taxon>
        <taxon>Boletales</taxon>
        <taxon>Suillineae</taxon>
        <taxon>Rhizopogonaceae</taxon>
        <taxon>Rhizopogon</taxon>
    </lineage>
</organism>
<name>A0A1B7MF57_9AGAM</name>
<keyword evidence="2" id="KW-1185">Reference proteome</keyword>
<sequence length="442" mass="49329">MTAKKSNGGSAEWVVLPDSCTNANGTVEVADRANGEMEWEVSDELQHNEFCIVCRDGAIKPKLLYMCDTCPRVMCGNCMEIPTEDLVTVTQAHVTFKCICCHVGVVTERSPSAYCGFYVAGEPLLKDWLHISATLEMSLQSQISLASVLFVHLVIVDYDVTGGGFDLAYNYLVPYFPSGWLTRCQVYFDFATTAKLSSYCSTIMKMVMELRAQCRWLWVVVGISNHTDDASGDPFIGYKGNSSTKYIGARTDQMLLDDSQESYLWLFTCGLIINKVEPFRYLQHHKFTSCVAFNALRFQPGFTSHLLLAFADIVLIKCFPIEQAFPQMLGQSYKLGCHTDVFLLTTDMESSSLKVVKYSWAHIDHRPWGNFLPIQCPGCGWVNAWRSACLRRVYVFECTNDACTISYTFGPEEGMIMLLPGKGVGSCWLKIVMPALLGGSAT</sequence>
<evidence type="ECO:0000313" key="2">
    <source>
        <dbReference type="Proteomes" id="UP000092154"/>
    </source>
</evidence>
<dbReference type="AlphaFoldDB" id="A0A1B7MF57"/>